<dbReference type="SMART" id="SM00252">
    <property type="entry name" value="SH2"/>
    <property type="match status" value="1"/>
</dbReference>
<keyword evidence="6 12" id="KW-0067">ATP-binding</keyword>
<sequence length="507" mass="58215">MAAILKRICPCLNCLWDKCFGDQQPKQDFDTELGPDSDDTNTVDTVERYVVNKKPQNEDAIYTAMWRFNARTEEELTFEEGDVFKVYTFSGEWWQAGKLDPNGKVIGKGFVPYNYLVRGESVEAQLWYFGNLSRSEAITLLLQSGNANGTFLVRISEKEKVGFVLSVRVDTNVKHFKVLQRHAGLFYLNDKHTFSTLLDVINFYKQHNLAPGVKLTNACTKQEPVLKDLSHSTVDAWERPKEEFTLQSKLGAGNFGEVFEGLWKQQVKVAIKVLRKETMNFKDFQAETQIMKKLSHKHLISLYAVCTSGDMFYIVTELMEKGSLLQYLRSKEGSTLSLPHLLDMASQVAYGMSYLESKNFIHRDLAARNVLVGENGICKVADFGLARVIKDDFYFSDEKRIPYKWSAPEAISHGRFSVKSDVWSFGILLYEIVTHGQVPYPGMSNHVFMEVEKGYRMPCPDNCPQAVYDIMMSCWEKKSDKRPEFKQLVWKLDNCTNYEEQNSQEWG</sequence>
<evidence type="ECO:0000256" key="1">
    <source>
        <dbReference type="ARBA" id="ARBA00022443"/>
    </source>
</evidence>
<organism evidence="17 18">
    <name type="scientific">Huso huso</name>
    <name type="common">Beluga</name>
    <name type="synonym">Acipenser huso</name>
    <dbReference type="NCBI Taxonomy" id="61971"/>
    <lineage>
        <taxon>Eukaryota</taxon>
        <taxon>Metazoa</taxon>
        <taxon>Chordata</taxon>
        <taxon>Craniata</taxon>
        <taxon>Vertebrata</taxon>
        <taxon>Euteleostomi</taxon>
        <taxon>Actinopterygii</taxon>
        <taxon>Chondrostei</taxon>
        <taxon>Acipenseriformes</taxon>
        <taxon>Acipenseridae</taxon>
        <taxon>Huso</taxon>
    </lineage>
</organism>
<comment type="catalytic activity">
    <reaction evidence="9 13">
        <text>L-tyrosyl-[protein] + ATP = O-phospho-L-tyrosyl-[protein] + ADP + H(+)</text>
        <dbReference type="Rhea" id="RHEA:10596"/>
        <dbReference type="Rhea" id="RHEA-COMP:10136"/>
        <dbReference type="Rhea" id="RHEA-COMP:20101"/>
        <dbReference type="ChEBI" id="CHEBI:15378"/>
        <dbReference type="ChEBI" id="CHEBI:30616"/>
        <dbReference type="ChEBI" id="CHEBI:46858"/>
        <dbReference type="ChEBI" id="CHEBI:61978"/>
        <dbReference type="ChEBI" id="CHEBI:456216"/>
        <dbReference type="EC" id="2.7.10.2"/>
    </reaction>
</comment>
<evidence type="ECO:0000256" key="5">
    <source>
        <dbReference type="ARBA" id="ARBA00022777"/>
    </source>
</evidence>
<dbReference type="PROSITE" id="PS00109">
    <property type="entry name" value="PROTEIN_KINASE_TYR"/>
    <property type="match status" value="1"/>
</dbReference>
<dbReference type="PROSITE" id="PS50001">
    <property type="entry name" value="SH2"/>
    <property type="match status" value="1"/>
</dbReference>
<name>A0ABR0Z3G3_HUSHU</name>
<dbReference type="InterPro" id="IPR001452">
    <property type="entry name" value="SH3_domain"/>
</dbReference>
<evidence type="ECO:0000259" key="14">
    <source>
        <dbReference type="PROSITE" id="PS50001"/>
    </source>
</evidence>
<dbReference type="SMART" id="SM00219">
    <property type="entry name" value="TyrKc"/>
    <property type="match status" value="1"/>
</dbReference>
<evidence type="ECO:0000256" key="8">
    <source>
        <dbReference type="ARBA" id="ARBA00023288"/>
    </source>
</evidence>
<dbReference type="InterPro" id="IPR001245">
    <property type="entry name" value="Ser-Thr/Tyr_kinase_cat_dom"/>
</dbReference>
<comment type="similarity">
    <text evidence="13">Belongs to the protein kinase superfamily. Tyr protein kinase family.</text>
</comment>
<dbReference type="InterPro" id="IPR000719">
    <property type="entry name" value="Prot_kinase_dom"/>
</dbReference>
<evidence type="ECO:0000256" key="9">
    <source>
        <dbReference type="ARBA" id="ARBA00051245"/>
    </source>
</evidence>
<keyword evidence="10" id="KW-0727">SH2 domain</keyword>
<evidence type="ECO:0000256" key="4">
    <source>
        <dbReference type="ARBA" id="ARBA00022741"/>
    </source>
</evidence>
<dbReference type="PRINTS" id="PR00401">
    <property type="entry name" value="SH2DOMAIN"/>
</dbReference>
<dbReference type="SUPFAM" id="SSF56112">
    <property type="entry name" value="Protein kinase-like (PK-like)"/>
    <property type="match status" value="1"/>
</dbReference>
<dbReference type="SUPFAM" id="SSF55550">
    <property type="entry name" value="SH2 domain"/>
    <property type="match status" value="1"/>
</dbReference>
<feature type="domain" description="Protein kinase" evidence="16">
    <location>
        <begin position="244"/>
        <end position="499"/>
    </location>
</feature>
<dbReference type="Pfam" id="PF07653">
    <property type="entry name" value="SH3_2"/>
    <property type="match status" value="1"/>
</dbReference>
<dbReference type="Gene3D" id="3.30.200.20">
    <property type="entry name" value="Phosphorylase Kinase, domain 1"/>
    <property type="match status" value="1"/>
</dbReference>
<dbReference type="InterPro" id="IPR036860">
    <property type="entry name" value="SH2_dom_sf"/>
</dbReference>
<dbReference type="EMBL" id="JAHFZB010000018">
    <property type="protein sequence ID" value="KAK6479373.1"/>
    <property type="molecule type" value="Genomic_DNA"/>
</dbReference>
<keyword evidence="8" id="KW-0449">Lipoprotein</keyword>
<reference evidence="17 18" key="1">
    <citation type="submission" date="2021-05" db="EMBL/GenBank/DDBJ databases">
        <authorList>
            <person name="Zahm M."/>
            <person name="Klopp C."/>
            <person name="Cabau C."/>
            <person name="Kuhl H."/>
            <person name="Suciu R."/>
            <person name="Ciorpac M."/>
            <person name="Holostenco D."/>
            <person name="Gessner J."/>
            <person name="Wuertz S."/>
            <person name="Hohne C."/>
            <person name="Stock M."/>
            <person name="Gislard M."/>
            <person name="Lluch J."/>
            <person name="Milhes M."/>
            <person name="Lampietro C."/>
            <person name="Lopez Roques C."/>
            <person name="Donnadieu C."/>
            <person name="Du K."/>
            <person name="Schartl M."/>
            <person name="Guiguen Y."/>
        </authorList>
    </citation>
    <scope>NUCLEOTIDE SEQUENCE [LARGE SCALE GENOMIC DNA]</scope>
    <source>
        <strain evidence="17">Hh-F2</strain>
        <tissue evidence="17">Blood</tissue>
    </source>
</reference>
<evidence type="ECO:0000256" key="11">
    <source>
        <dbReference type="PROSITE-ProRule" id="PRU00192"/>
    </source>
</evidence>
<keyword evidence="18" id="KW-1185">Reference proteome</keyword>
<dbReference type="InterPro" id="IPR050198">
    <property type="entry name" value="Non-receptor_tyrosine_kinases"/>
</dbReference>
<dbReference type="PROSITE" id="PS50011">
    <property type="entry name" value="PROTEIN_KINASE_DOM"/>
    <property type="match status" value="1"/>
</dbReference>
<dbReference type="InterPro" id="IPR011009">
    <property type="entry name" value="Kinase-like_dom_sf"/>
</dbReference>
<feature type="domain" description="SH3" evidence="15">
    <location>
        <begin position="57"/>
        <end position="121"/>
    </location>
</feature>
<dbReference type="InterPro" id="IPR017441">
    <property type="entry name" value="Protein_kinase_ATP_BS"/>
</dbReference>
<dbReference type="Gene3D" id="1.10.510.10">
    <property type="entry name" value="Transferase(Phosphotransferase) domain 1"/>
    <property type="match status" value="1"/>
</dbReference>
<evidence type="ECO:0000259" key="15">
    <source>
        <dbReference type="PROSITE" id="PS50002"/>
    </source>
</evidence>
<dbReference type="PANTHER" id="PTHR24418">
    <property type="entry name" value="TYROSINE-PROTEIN KINASE"/>
    <property type="match status" value="1"/>
</dbReference>
<gene>
    <name evidence="17" type="ORF">HHUSO_G20110</name>
</gene>
<feature type="domain" description="SH2" evidence="14">
    <location>
        <begin position="127"/>
        <end position="219"/>
    </location>
</feature>
<dbReference type="InterPro" id="IPR008266">
    <property type="entry name" value="Tyr_kinase_AS"/>
</dbReference>
<dbReference type="SUPFAM" id="SSF50044">
    <property type="entry name" value="SH3-domain"/>
    <property type="match status" value="1"/>
</dbReference>
<dbReference type="Gene3D" id="3.30.505.10">
    <property type="entry name" value="SH2 domain"/>
    <property type="match status" value="1"/>
</dbReference>
<dbReference type="InterPro" id="IPR020635">
    <property type="entry name" value="Tyr_kinase_cat_dom"/>
</dbReference>
<evidence type="ECO:0000256" key="10">
    <source>
        <dbReference type="PROSITE-ProRule" id="PRU00191"/>
    </source>
</evidence>
<evidence type="ECO:0000256" key="6">
    <source>
        <dbReference type="ARBA" id="ARBA00022840"/>
    </source>
</evidence>
<comment type="caution">
    <text evidence="17">The sequence shown here is derived from an EMBL/GenBank/DDBJ whole genome shotgun (WGS) entry which is preliminary data.</text>
</comment>
<keyword evidence="2 13" id="KW-0808">Transferase</keyword>
<dbReference type="Proteomes" id="UP001369086">
    <property type="component" value="Unassembled WGS sequence"/>
</dbReference>
<keyword evidence="1 11" id="KW-0728">SH3 domain</keyword>
<evidence type="ECO:0000256" key="7">
    <source>
        <dbReference type="ARBA" id="ARBA00023137"/>
    </source>
</evidence>
<keyword evidence="4 12" id="KW-0547">Nucleotide-binding</keyword>
<dbReference type="InterPro" id="IPR036028">
    <property type="entry name" value="SH3-like_dom_sf"/>
</dbReference>
<evidence type="ECO:0000256" key="2">
    <source>
        <dbReference type="ARBA" id="ARBA00022679"/>
    </source>
</evidence>
<evidence type="ECO:0000256" key="13">
    <source>
        <dbReference type="RuleBase" id="RU362096"/>
    </source>
</evidence>
<dbReference type="Pfam" id="PF00017">
    <property type="entry name" value="SH2"/>
    <property type="match status" value="1"/>
</dbReference>
<dbReference type="Gene3D" id="2.30.30.40">
    <property type="entry name" value="SH3 Domains"/>
    <property type="match status" value="1"/>
</dbReference>
<dbReference type="PROSITE" id="PS00107">
    <property type="entry name" value="PROTEIN_KINASE_ATP"/>
    <property type="match status" value="1"/>
</dbReference>
<keyword evidence="5 13" id="KW-0418">Kinase</keyword>
<feature type="binding site" evidence="12">
    <location>
        <position position="272"/>
    </location>
    <ligand>
        <name>ATP</name>
        <dbReference type="ChEBI" id="CHEBI:30616"/>
    </ligand>
</feature>
<dbReference type="SMART" id="SM00326">
    <property type="entry name" value="SH3"/>
    <property type="match status" value="1"/>
</dbReference>
<dbReference type="PROSITE" id="PS50002">
    <property type="entry name" value="SH3"/>
    <property type="match status" value="1"/>
</dbReference>
<evidence type="ECO:0000256" key="12">
    <source>
        <dbReference type="PROSITE-ProRule" id="PRU10141"/>
    </source>
</evidence>
<dbReference type="EC" id="2.7.10.2" evidence="13"/>
<keyword evidence="3" id="KW-0519">Myristate</keyword>
<accession>A0ABR0Z3G3</accession>
<dbReference type="Pfam" id="PF07714">
    <property type="entry name" value="PK_Tyr_Ser-Thr"/>
    <property type="match status" value="1"/>
</dbReference>
<dbReference type="PRINTS" id="PR00109">
    <property type="entry name" value="TYRKINASE"/>
</dbReference>
<proteinExistence type="inferred from homology"/>
<protein>
    <recommendedName>
        <fullName evidence="13">Tyrosine-protein kinase</fullName>
        <ecNumber evidence="13">2.7.10.2</ecNumber>
    </recommendedName>
</protein>
<evidence type="ECO:0000256" key="3">
    <source>
        <dbReference type="ARBA" id="ARBA00022707"/>
    </source>
</evidence>
<dbReference type="InterPro" id="IPR000980">
    <property type="entry name" value="SH2"/>
</dbReference>
<evidence type="ECO:0000259" key="16">
    <source>
        <dbReference type="PROSITE" id="PS50011"/>
    </source>
</evidence>
<evidence type="ECO:0000313" key="17">
    <source>
        <dbReference type="EMBL" id="KAK6479373.1"/>
    </source>
</evidence>
<evidence type="ECO:0000313" key="18">
    <source>
        <dbReference type="Proteomes" id="UP001369086"/>
    </source>
</evidence>
<keyword evidence="7 13" id="KW-0829">Tyrosine-protein kinase</keyword>